<dbReference type="InterPro" id="IPR040344">
    <property type="entry name" value="At3g17950-like"/>
</dbReference>
<evidence type="ECO:0000313" key="2">
    <source>
        <dbReference type="Proteomes" id="UP001372338"/>
    </source>
</evidence>
<dbReference type="EMBL" id="JAYWIO010000008">
    <property type="protein sequence ID" value="KAK7246462.1"/>
    <property type="molecule type" value="Genomic_DNA"/>
</dbReference>
<accession>A0AAN9E733</accession>
<gene>
    <name evidence="1" type="ORF">RIF29_41330</name>
</gene>
<reference evidence="1 2" key="1">
    <citation type="submission" date="2024-01" db="EMBL/GenBank/DDBJ databases">
        <title>The genomes of 5 underutilized Papilionoideae crops provide insights into root nodulation and disease resistanc.</title>
        <authorList>
            <person name="Yuan L."/>
        </authorList>
    </citation>
    <scope>NUCLEOTIDE SEQUENCE [LARGE SCALE GENOMIC DNA]</scope>
    <source>
        <strain evidence="1">ZHUSHIDOU_FW_LH</strain>
        <tissue evidence="1">Leaf</tissue>
    </source>
</reference>
<sequence length="151" mass="17093">MLFYTVIFSQNGEMPIGWPLGLRFLNVRFRVVESLSAASVQPYSLHFPSTSFSSFSSSNLDTESTASFFQDKSVSLAQLIGIRQGDRRRLYLPKSLRFEEREKKLEKDSSCCDNDDDGCKVKGEDMSRGICIPILFDTLVKISKSKKSSRN</sequence>
<protein>
    <submittedName>
        <fullName evidence="1">Uncharacterized protein</fullName>
    </submittedName>
</protein>
<dbReference type="PANTHER" id="PTHR33544:SF14">
    <property type="entry name" value="PROTEIN, PUTATIVE-RELATED"/>
    <property type="match status" value="1"/>
</dbReference>
<proteinExistence type="predicted"/>
<organism evidence="1 2">
    <name type="scientific">Crotalaria pallida</name>
    <name type="common">Smooth rattlebox</name>
    <name type="synonym">Crotalaria striata</name>
    <dbReference type="NCBI Taxonomy" id="3830"/>
    <lineage>
        <taxon>Eukaryota</taxon>
        <taxon>Viridiplantae</taxon>
        <taxon>Streptophyta</taxon>
        <taxon>Embryophyta</taxon>
        <taxon>Tracheophyta</taxon>
        <taxon>Spermatophyta</taxon>
        <taxon>Magnoliopsida</taxon>
        <taxon>eudicotyledons</taxon>
        <taxon>Gunneridae</taxon>
        <taxon>Pentapetalae</taxon>
        <taxon>rosids</taxon>
        <taxon>fabids</taxon>
        <taxon>Fabales</taxon>
        <taxon>Fabaceae</taxon>
        <taxon>Papilionoideae</taxon>
        <taxon>50 kb inversion clade</taxon>
        <taxon>genistoids sensu lato</taxon>
        <taxon>core genistoids</taxon>
        <taxon>Crotalarieae</taxon>
        <taxon>Crotalaria</taxon>
    </lineage>
</organism>
<name>A0AAN9E733_CROPI</name>
<evidence type="ECO:0000313" key="1">
    <source>
        <dbReference type="EMBL" id="KAK7246462.1"/>
    </source>
</evidence>
<comment type="caution">
    <text evidence="1">The sequence shown here is derived from an EMBL/GenBank/DDBJ whole genome shotgun (WGS) entry which is preliminary data.</text>
</comment>
<keyword evidence="2" id="KW-1185">Reference proteome</keyword>
<dbReference type="AlphaFoldDB" id="A0AAN9E733"/>
<dbReference type="PANTHER" id="PTHR33544">
    <property type="entry name" value="DUF4005 DOMAIN-CONTAINING PROTEIN-RELATED"/>
    <property type="match status" value="1"/>
</dbReference>
<dbReference type="Proteomes" id="UP001372338">
    <property type="component" value="Unassembled WGS sequence"/>
</dbReference>